<dbReference type="Proteomes" id="UP000662703">
    <property type="component" value="Unassembled WGS sequence"/>
</dbReference>
<reference evidence="2 3" key="1">
    <citation type="submission" date="2012-09" db="EMBL/GenBank/DDBJ databases">
        <title>Genome Sequence of alkane-degrading Bacterium Alcanivorax sp. 521-1.</title>
        <authorList>
            <person name="Lai Q."/>
            <person name="Shao Z."/>
        </authorList>
    </citation>
    <scope>NUCLEOTIDE SEQUENCE [LARGE SCALE GENOMIC DNA]</scope>
    <source>
        <strain evidence="2 3">521-1</strain>
    </source>
</reference>
<feature type="transmembrane region" description="Helical" evidence="1">
    <location>
        <begin position="54"/>
        <end position="77"/>
    </location>
</feature>
<keyword evidence="1" id="KW-0472">Membrane</keyword>
<keyword evidence="3" id="KW-1185">Reference proteome</keyword>
<evidence type="ECO:0000313" key="2">
    <source>
        <dbReference type="EMBL" id="MBF5055665.1"/>
    </source>
</evidence>
<keyword evidence="1" id="KW-0812">Transmembrane</keyword>
<evidence type="ECO:0000256" key="1">
    <source>
        <dbReference type="SAM" id="Phobius"/>
    </source>
</evidence>
<feature type="transmembrane region" description="Helical" evidence="1">
    <location>
        <begin position="21"/>
        <end position="42"/>
    </location>
</feature>
<feature type="non-terminal residue" evidence="2">
    <location>
        <position position="98"/>
    </location>
</feature>
<dbReference type="EMBL" id="ARXX01000010">
    <property type="protein sequence ID" value="MBF5055665.1"/>
    <property type="molecule type" value="Genomic_DNA"/>
</dbReference>
<keyword evidence="1" id="KW-1133">Transmembrane helix</keyword>
<evidence type="ECO:0000313" key="3">
    <source>
        <dbReference type="Proteomes" id="UP000662703"/>
    </source>
</evidence>
<protein>
    <submittedName>
        <fullName evidence="2">Uncharacterized protein</fullName>
    </submittedName>
</protein>
<dbReference type="RefSeq" id="WP_194864347.1">
    <property type="nucleotide sequence ID" value="NZ_ARXX01000010.1"/>
</dbReference>
<sequence>MTGKDDSNTPLTVEPWPLMSTVLLALAGALGGAVILAVPGLMLGAMVGSWTVSAVLAGVFAAFGALAGFALVLVALIGDRVRATERRLRALILAAERA</sequence>
<comment type="caution">
    <text evidence="2">The sequence shown here is derived from an EMBL/GenBank/DDBJ whole genome shotgun (WGS) entry which is preliminary data.</text>
</comment>
<proteinExistence type="predicted"/>
<organism evidence="2 3">
    <name type="scientific">Alloalcanivorax profundimaris</name>
    <dbReference type="NCBI Taxonomy" id="2735259"/>
    <lineage>
        <taxon>Bacteria</taxon>
        <taxon>Pseudomonadati</taxon>
        <taxon>Pseudomonadota</taxon>
        <taxon>Gammaproteobacteria</taxon>
        <taxon>Oceanospirillales</taxon>
        <taxon>Alcanivoracaceae</taxon>
        <taxon>Alloalcanivorax</taxon>
    </lineage>
</organism>
<name>A0ABS0ANS5_9GAMM</name>
<accession>A0ABS0ANS5</accession>
<gene>
    <name evidence="2" type="ORF">Y5W_00959</name>
</gene>